<gene>
    <name evidence="1" type="ORF">APAL1065_LOCUS2648</name>
</gene>
<name>A0A7S2Y368_9STRA</name>
<protein>
    <submittedName>
        <fullName evidence="1">Uncharacterized protein</fullName>
    </submittedName>
</protein>
<sequence length="212" mass="24460">MIALTFPSDSTHSTIAVDQAVKQPLHVTAAAAPRRTVCFDEDSNEYFDNTAQTAEDCHETWYSRDDFHQFRLDNQETIHVSMDDQNDAASPHAEFYTVLQQVFSATRKAKNCRTATEVLSIELTSQLNKLYTSDFAMNMIGMEAQVLFNIKRTLRQQRMGWQDEVYDIQMNYEFADYDMKETMTQEMADASLVYTQSGVWFAQLLAQAQQHY</sequence>
<evidence type="ECO:0000313" key="1">
    <source>
        <dbReference type="EMBL" id="CAD9945138.1"/>
    </source>
</evidence>
<dbReference type="AlphaFoldDB" id="A0A7S2Y368"/>
<accession>A0A7S2Y368</accession>
<reference evidence="1" key="1">
    <citation type="submission" date="2021-01" db="EMBL/GenBank/DDBJ databases">
        <authorList>
            <person name="Corre E."/>
            <person name="Pelletier E."/>
            <person name="Niang G."/>
            <person name="Scheremetjew M."/>
            <person name="Finn R."/>
            <person name="Kale V."/>
            <person name="Holt S."/>
            <person name="Cochrane G."/>
            <person name="Meng A."/>
            <person name="Brown T."/>
            <person name="Cohen L."/>
        </authorList>
    </citation>
    <scope>NUCLEOTIDE SEQUENCE</scope>
    <source>
        <strain evidence="1">CCMP125</strain>
    </source>
</reference>
<proteinExistence type="predicted"/>
<organism evidence="1">
    <name type="scientific">Entomoneis paludosa</name>
    <dbReference type="NCBI Taxonomy" id="265537"/>
    <lineage>
        <taxon>Eukaryota</taxon>
        <taxon>Sar</taxon>
        <taxon>Stramenopiles</taxon>
        <taxon>Ochrophyta</taxon>
        <taxon>Bacillariophyta</taxon>
        <taxon>Bacillariophyceae</taxon>
        <taxon>Bacillariophycidae</taxon>
        <taxon>Entomoneidaceae</taxon>
        <taxon>Entomoneis</taxon>
    </lineage>
</organism>
<dbReference type="EMBL" id="HBHT01003975">
    <property type="protein sequence ID" value="CAD9945138.1"/>
    <property type="molecule type" value="Transcribed_RNA"/>
</dbReference>